<feature type="transmembrane region" description="Helical" evidence="8">
    <location>
        <begin position="1128"/>
        <end position="1145"/>
    </location>
</feature>
<keyword evidence="8" id="KW-0472">Membrane</keyword>
<dbReference type="Pfam" id="PF07724">
    <property type="entry name" value="AAA_2"/>
    <property type="match status" value="1"/>
</dbReference>
<dbReference type="PROSITE" id="PS00871">
    <property type="entry name" value="CLPAB_2"/>
    <property type="match status" value="1"/>
</dbReference>
<dbReference type="AlphaFoldDB" id="A0AA36IQE0"/>
<dbReference type="GO" id="GO:0005524">
    <property type="term" value="F:ATP binding"/>
    <property type="evidence" value="ECO:0007669"/>
    <property type="project" value="UniProtKB-KW"/>
</dbReference>
<dbReference type="HAMAP" id="MF_00302">
    <property type="entry name" value="ClpS"/>
    <property type="match status" value="1"/>
</dbReference>
<dbReference type="SUPFAM" id="SSF54736">
    <property type="entry name" value="ClpS-like"/>
    <property type="match status" value="1"/>
</dbReference>
<evidence type="ECO:0000256" key="5">
    <source>
        <dbReference type="PROSITE-ProRule" id="PRU01251"/>
    </source>
</evidence>
<dbReference type="InterPro" id="IPR011606">
    <property type="entry name" value="Brnchd-chn_aa_trnsp_permease"/>
</dbReference>
<feature type="transmembrane region" description="Helical" evidence="8">
    <location>
        <begin position="1160"/>
        <end position="1183"/>
    </location>
</feature>
<dbReference type="FunFam" id="3.30.1390.10:FF:000002">
    <property type="entry name" value="ATP-dependent Clp protease adapter protein ClpS"/>
    <property type="match status" value="1"/>
</dbReference>
<dbReference type="Pfam" id="PF02617">
    <property type="entry name" value="ClpS"/>
    <property type="match status" value="1"/>
</dbReference>
<evidence type="ECO:0000256" key="4">
    <source>
        <dbReference type="ARBA" id="ARBA00023186"/>
    </source>
</evidence>
<organism evidence="10 11">
    <name type="scientific">Effrenium voratum</name>
    <dbReference type="NCBI Taxonomy" id="2562239"/>
    <lineage>
        <taxon>Eukaryota</taxon>
        <taxon>Sar</taxon>
        <taxon>Alveolata</taxon>
        <taxon>Dinophyceae</taxon>
        <taxon>Suessiales</taxon>
        <taxon>Symbiodiniaceae</taxon>
        <taxon>Effrenium</taxon>
    </lineage>
</organism>
<dbReference type="InterPro" id="IPR003769">
    <property type="entry name" value="ClpS_core"/>
</dbReference>
<dbReference type="Gene3D" id="1.10.1780.10">
    <property type="entry name" value="Clp, N-terminal domain"/>
    <property type="match status" value="1"/>
</dbReference>
<dbReference type="CDD" id="cd00009">
    <property type="entry name" value="AAA"/>
    <property type="match status" value="1"/>
</dbReference>
<evidence type="ECO:0000313" key="11">
    <source>
        <dbReference type="Proteomes" id="UP001178507"/>
    </source>
</evidence>
<feature type="transmembrane region" description="Helical" evidence="8">
    <location>
        <begin position="1070"/>
        <end position="1089"/>
    </location>
</feature>
<dbReference type="Gene3D" id="1.10.8.60">
    <property type="match status" value="2"/>
</dbReference>
<dbReference type="InterPro" id="IPR014719">
    <property type="entry name" value="Ribosomal_bL12_C/ClpS-like"/>
</dbReference>
<dbReference type="Pfam" id="PF03591">
    <property type="entry name" value="AzlC"/>
    <property type="match status" value="1"/>
</dbReference>
<evidence type="ECO:0000256" key="3">
    <source>
        <dbReference type="ARBA" id="ARBA00022840"/>
    </source>
</evidence>
<dbReference type="InterPro" id="IPR019489">
    <property type="entry name" value="Clp_ATPase_C"/>
</dbReference>
<dbReference type="SUPFAM" id="SSF52540">
    <property type="entry name" value="P-loop containing nucleoside triphosphate hydrolases"/>
    <property type="match status" value="2"/>
</dbReference>
<feature type="region of interest" description="Disordered" evidence="7">
    <location>
        <begin position="102"/>
        <end position="157"/>
    </location>
</feature>
<evidence type="ECO:0000256" key="7">
    <source>
        <dbReference type="SAM" id="MobiDB-lite"/>
    </source>
</evidence>
<keyword evidence="2 6" id="KW-0547">Nucleotide-binding</keyword>
<evidence type="ECO:0000313" key="10">
    <source>
        <dbReference type="EMBL" id="CAJ1391770.1"/>
    </source>
</evidence>
<evidence type="ECO:0000256" key="1">
    <source>
        <dbReference type="ARBA" id="ARBA00022737"/>
    </source>
</evidence>
<dbReference type="InterPro" id="IPR022935">
    <property type="entry name" value="ClpS"/>
</dbReference>
<feature type="transmembrane region" description="Helical" evidence="8">
    <location>
        <begin position="1095"/>
        <end position="1116"/>
    </location>
</feature>
<accession>A0AA36IQE0</accession>
<dbReference type="FunFam" id="3.40.50.300:FF:000010">
    <property type="entry name" value="Chaperone clpB 1, putative"/>
    <property type="match status" value="1"/>
</dbReference>
<comment type="caution">
    <text evidence="10">The sequence shown here is derived from an EMBL/GenBank/DDBJ whole genome shotgun (WGS) entry which is preliminary data.</text>
</comment>
<dbReference type="GO" id="GO:0043335">
    <property type="term" value="P:protein unfolding"/>
    <property type="evidence" value="ECO:0007669"/>
    <property type="project" value="InterPro"/>
</dbReference>
<dbReference type="GO" id="GO:0030163">
    <property type="term" value="P:protein catabolic process"/>
    <property type="evidence" value="ECO:0007669"/>
    <property type="project" value="InterPro"/>
</dbReference>
<feature type="transmembrane region" description="Helical" evidence="8">
    <location>
        <begin position="1228"/>
        <end position="1252"/>
    </location>
</feature>
<gene>
    <name evidence="10" type="ORF">EVOR1521_LOCUS17034</name>
</gene>
<keyword evidence="3 6" id="KW-0067">ATP-binding</keyword>
<feature type="transmembrane region" description="Helical" evidence="8">
    <location>
        <begin position="1040"/>
        <end position="1058"/>
    </location>
</feature>
<evidence type="ECO:0000256" key="6">
    <source>
        <dbReference type="RuleBase" id="RU004432"/>
    </source>
</evidence>
<sequence length="1263" mass="137694">MMKAFEDMSKSNKEMMDSSLKSYAAVTKGMQAIATEATDYSKASYEAGAAAFEKLAASKSLEKAMEVQTEYAKSAYEGLVAQATKMGELYTDLAKEAYKPFEDDQSKPEIMDSLPDTSKPHRVPARTNMSPIRAADGDDDREGGTGRGTSVITRTEPKTKKPSLYRVLLLNDDYTPMEFVVHVLERFFQKDRDQATRIMLHVHNHGVGECGVYTYEVAETKVTQALTFANEREHEYATLEHLLLALIDDKDARAVLDACNVDMDALRKTLSDYVDNDLSNLVTGYDEDAKPTAGFQRVIQRAVIHVQSSGREEVTGANVLVAIFAERESHAAYFLQEQNMTRYDAVNYIAHGIAKRPGASVARTPNGADDENEPNQANEGEEGAKKQESALGAYCIDLNAKARGGKIDPLIGRTDEINRTIQVLCRRSKNNPLYVGDPGVGKTAIAEGLAKRIVEGDVPEVLADATIFSLDMGALIAGTRYRGDFEERLKQVVKELEEFDGAVLFIDEIHTVIGAGATSGGAMDASNLLKPALSNGAIRCIGSTTYKEFRQFFEKDRALVRRFQKIDVVEPTLDDAVEIMKGLKPYFEDFHKVKYSDDAIKSAVELSARYINDRKLPDKAIDVVDETGARQMLVPAKKRKKTINVHDIEETIATMARIPPKSVSKDDEKVLANLEKELKRVVYGQDLAIEALASSIKLARAGLREPEKPIGAYLFSGPTGVGKTEVAKQLASSMGVELLRFDMSEYMERHTVSRLIGAPPGYVGFDQGGLLTDGVDQHPHCVLLLDEIEKAHPDLFNILLQVMDHGKLTDHNGKQIDFRNVILIMTTNAGAAEMTKNAIGFGSSRREGDDMEAINRLFTPEFRNRLDAIIPFGPLPVPVIHKVVQKFVMQLEAQLSERGVTFDLDKAAVAWLADKGYDERMGARPLGRVIQEQIKKPLADEVLFGKLKTGGTVKVTVAKDELGEEKLQLEAVADEVPVKPKRETPAKRKPRAKAKTATTKAKPAASKPSTKGDGGSSAAAPGKGGDSGEAKASRSAVPRVFSLPALMLMTAFVGFAGFAREAGLPAGQVVLMTLMIWALPAKFVLAAAIQSGASLAAAFIAVTLSSARLMPMVVSIVPEMRTKGTRTWVLVFLSHFVAITAWVIAMDRFREVPREWRTTFFAGLGCTLTLGNTALVGVVYGLAPSLPAELLGALFFLTPVYFLCSLWGSAREPSGQLAMVFGLLLGPVFYLLVPGVSLLATGAVAGVAAYGAGRFARWWANRT</sequence>
<feature type="transmembrane region" description="Helical" evidence="8">
    <location>
        <begin position="1190"/>
        <end position="1208"/>
    </location>
</feature>
<evidence type="ECO:0000256" key="2">
    <source>
        <dbReference type="ARBA" id="ARBA00022741"/>
    </source>
</evidence>
<keyword evidence="8" id="KW-1133">Transmembrane helix</keyword>
<dbReference type="Proteomes" id="UP001178507">
    <property type="component" value="Unassembled WGS sequence"/>
</dbReference>
<dbReference type="InterPro" id="IPR041546">
    <property type="entry name" value="ClpA/ClpB_AAA_lid"/>
</dbReference>
<dbReference type="GO" id="GO:0016887">
    <property type="term" value="F:ATP hydrolysis activity"/>
    <property type="evidence" value="ECO:0007669"/>
    <property type="project" value="InterPro"/>
</dbReference>
<dbReference type="EMBL" id="CAUJNA010002223">
    <property type="protein sequence ID" value="CAJ1391770.1"/>
    <property type="molecule type" value="Genomic_DNA"/>
</dbReference>
<keyword evidence="11" id="KW-1185">Reference proteome</keyword>
<dbReference type="InterPro" id="IPR018368">
    <property type="entry name" value="ClpA/B_CS1"/>
</dbReference>
<dbReference type="InterPro" id="IPR001270">
    <property type="entry name" value="ClpA/B"/>
</dbReference>
<dbReference type="GO" id="GO:0006508">
    <property type="term" value="P:proteolysis"/>
    <property type="evidence" value="ECO:0007669"/>
    <property type="project" value="InterPro"/>
</dbReference>
<dbReference type="PANTHER" id="PTHR11638:SF111">
    <property type="entry name" value="ATP-DEPENDENT CLP PROTEASE ATP-BINDING SUBUNIT CLPA"/>
    <property type="match status" value="1"/>
</dbReference>
<dbReference type="PROSITE" id="PS51903">
    <property type="entry name" value="CLP_R"/>
    <property type="match status" value="1"/>
</dbReference>
<dbReference type="FunFam" id="3.40.50.300:FF:000025">
    <property type="entry name" value="ATP-dependent Clp protease subunit"/>
    <property type="match status" value="1"/>
</dbReference>
<protein>
    <recommendedName>
        <fullName evidence="9">Clp R domain-containing protein</fullName>
    </recommendedName>
</protein>
<dbReference type="InterPro" id="IPR004176">
    <property type="entry name" value="Clp_R_N"/>
</dbReference>
<keyword evidence="1 5" id="KW-0677">Repeat</keyword>
<dbReference type="GO" id="GO:0005737">
    <property type="term" value="C:cytoplasm"/>
    <property type="evidence" value="ECO:0007669"/>
    <property type="project" value="TreeGrafter"/>
</dbReference>
<dbReference type="PROSITE" id="PS00870">
    <property type="entry name" value="CLPAB_1"/>
    <property type="match status" value="1"/>
</dbReference>
<dbReference type="InterPro" id="IPR013461">
    <property type="entry name" value="ClpA"/>
</dbReference>
<keyword evidence="4 6" id="KW-0143">Chaperone</keyword>
<dbReference type="GO" id="GO:0034605">
    <property type="term" value="P:cellular response to heat"/>
    <property type="evidence" value="ECO:0007669"/>
    <property type="project" value="TreeGrafter"/>
</dbReference>
<comment type="similarity">
    <text evidence="6">Belongs to the ClpA/ClpB family.</text>
</comment>
<dbReference type="Pfam" id="PF10431">
    <property type="entry name" value="ClpB_D2-small"/>
    <property type="match status" value="1"/>
</dbReference>
<dbReference type="InterPro" id="IPR027417">
    <property type="entry name" value="P-loop_NTPase"/>
</dbReference>
<evidence type="ECO:0000259" key="9">
    <source>
        <dbReference type="PROSITE" id="PS51903"/>
    </source>
</evidence>
<name>A0AA36IQE0_9DINO</name>
<dbReference type="Pfam" id="PF00004">
    <property type="entry name" value="AAA"/>
    <property type="match status" value="1"/>
</dbReference>
<dbReference type="PRINTS" id="PR00300">
    <property type="entry name" value="CLPPROTEASEA"/>
</dbReference>
<dbReference type="SMART" id="SM01086">
    <property type="entry name" value="ClpB_D2-small"/>
    <property type="match status" value="1"/>
</dbReference>
<feature type="compositionally biased region" description="Low complexity" evidence="7">
    <location>
        <begin position="995"/>
        <end position="1021"/>
    </location>
</feature>
<feature type="domain" description="Clp R" evidence="9">
    <location>
        <begin position="207"/>
        <end position="358"/>
    </location>
</feature>
<keyword evidence="8" id="KW-0812">Transmembrane</keyword>
<dbReference type="InterPro" id="IPR036628">
    <property type="entry name" value="Clp_N_dom_sf"/>
</dbReference>
<dbReference type="InterPro" id="IPR028299">
    <property type="entry name" value="ClpA/B_CS2"/>
</dbReference>
<dbReference type="NCBIfam" id="NF000672">
    <property type="entry name" value="PRK00033.1-5"/>
    <property type="match status" value="1"/>
</dbReference>
<dbReference type="InterPro" id="IPR050130">
    <property type="entry name" value="ClpA_ClpB"/>
</dbReference>
<feature type="region of interest" description="Disordered" evidence="7">
    <location>
        <begin position="359"/>
        <end position="385"/>
    </location>
</feature>
<evidence type="ECO:0000256" key="8">
    <source>
        <dbReference type="SAM" id="Phobius"/>
    </source>
</evidence>
<feature type="compositionally biased region" description="Basic and acidic residues" evidence="7">
    <location>
        <begin position="976"/>
        <end position="986"/>
    </location>
</feature>
<feature type="region of interest" description="Disordered" evidence="7">
    <location>
        <begin position="973"/>
        <end position="1031"/>
    </location>
</feature>
<dbReference type="SUPFAM" id="SSF81923">
    <property type="entry name" value="Double Clp-N motif"/>
    <property type="match status" value="1"/>
</dbReference>
<dbReference type="SMART" id="SM00382">
    <property type="entry name" value="AAA"/>
    <property type="match status" value="2"/>
</dbReference>
<reference evidence="10" key="1">
    <citation type="submission" date="2023-08" db="EMBL/GenBank/DDBJ databases">
        <authorList>
            <person name="Chen Y."/>
            <person name="Shah S."/>
            <person name="Dougan E. K."/>
            <person name="Thang M."/>
            <person name="Chan C."/>
        </authorList>
    </citation>
    <scope>NUCLEOTIDE SEQUENCE</scope>
</reference>
<dbReference type="PANTHER" id="PTHR11638">
    <property type="entry name" value="ATP-DEPENDENT CLP PROTEASE"/>
    <property type="match status" value="1"/>
</dbReference>
<dbReference type="Gene3D" id="3.40.50.300">
    <property type="entry name" value="P-loop containing nucleotide triphosphate hydrolases"/>
    <property type="match status" value="2"/>
</dbReference>
<dbReference type="Pfam" id="PF09361">
    <property type="entry name" value="Phasin_2"/>
    <property type="match status" value="1"/>
</dbReference>
<dbReference type="NCBIfam" id="TIGR02639">
    <property type="entry name" value="ClpA"/>
    <property type="match status" value="1"/>
</dbReference>
<proteinExistence type="inferred from homology"/>
<dbReference type="CDD" id="cd19499">
    <property type="entry name" value="RecA-like_ClpB_Hsp104-like"/>
    <property type="match status" value="1"/>
</dbReference>
<dbReference type="InterPro" id="IPR003593">
    <property type="entry name" value="AAA+_ATPase"/>
</dbReference>
<dbReference type="InterPro" id="IPR003959">
    <property type="entry name" value="ATPase_AAA_core"/>
</dbReference>
<dbReference type="Pfam" id="PF17871">
    <property type="entry name" value="AAA_lid_9"/>
    <property type="match status" value="1"/>
</dbReference>
<dbReference type="InterPro" id="IPR018968">
    <property type="entry name" value="Phasin"/>
</dbReference>